<keyword evidence="2" id="KW-0067">ATP-binding</keyword>
<dbReference type="Pfam" id="PF13424">
    <property type="entry name" value="TPR_12"/>
    <property type="match status" value="3"/>
</dbReference>
<protein>
    <submittedName>
        <fullName evidence="2">ATP-binding protein</fullName>
    </submittedName>
</protein>
<accession>A0ABV8KJ95</accession>
<dbReference type="SUPFAM" id="SSF52540">
    <property type="entry name" value="P-loop containing nucleoside triphosphate hydrolases"/>
    <property type="match status" value="1"/>
</dbReference>
<dbReference type="InterPro" id="IPR019734">
    <property type="entry name" value="TPR_rpt"/>
</dbReference>
<evidence type="ECO:0000313" key="2">
    <source>
        <dbReference type="EMBL" id="MFC4106131.1"/>
    </source>
</evidence>
<dbReference type="InterPro" id="IPR011990">
    <property type="entry name" value="TPR-like_helical_dom_sf"/>
</dbReference>
<keyword evidence="2" id="KW-0547">Nucleotide-binding</keyword>
<dbReference type="Proteomes" id="UP001595868">
    <property type="component" value="Unassembled WGS sequence"/>
</dbReference>
<keyword evidence="3" id="KW-1185">Reference proteome</keyword>
<dbReference type="EMBL" id="JBHSBN010000005">
    <property type="protein sequence ID" value="MFC4106131.1"/>
    <property type="molecule type" value="Genomic_DNA"/>
</dbReference>
<evidence type="ECO:0000256" key="1">
    <source>
        <dbReference type="PROSITE-ProRule" id="PRU00339"/>
    </source>
</evidence>
<evidence type="ECO:0000313" key="3">
    <source>
        <dbReference type="Proteomes" id="UP001595868"/>
    </source>
</evidence>
<dbReference type="PANTHER" id="PTHR10098">
    <property type="entry name" value="RAPSYN-RELATED"/>
    <property type="match status" value="1"/>
</dbReference>
<dbReference type="PRINTS" id="PR00364">
    <property type="entry name" value="DISEASERSIST"/>
</dbReference>
<dbReference type="Gene3D" id="3.40.50.300">
    <property type="entry name" value="P-loop containing nucleotide triphosphate hydrolases"/>
    <property type="match status" value="1"/>
</dbReference>
<organism evidence="2 3">
    <name type="scientific">Micromonospora zhanjiangensis</name>
    <dbReference type="NCBI Taxonomy" id="1522057"/>
    <lineage>
        <taxon>Bacteria</taxon>
        <taxon>Bacillati</taxon>
        <taxon>Actinomycetota</taxon>
        <taxon>Actinomycetes</taxon>
        <taxon>Micromonosporales</taxon>
        <taxon>Micromonosporaceae</taxon>
        <taxon>Micromonospora</taxon>
    </lineage>
</organism>
<dbReference type="PROSITE" id="PS50005">
    <property type="entry name" value="TPR"/>
    <property type="match status" value="1"/>
</dbReference>
<dbReference type="SUPFAM" id="SSF48452">
    <property type="entry name" value="TPR-like"/>
    <property type="match status" value="2"/>
</dbReference>
<feature type="repeat" description="TPR" evidence="1">
    <location>
        <begin position="579"/>
        <end position="612"/>
    </location>
</feature>
<dbReference type="RefSeq" id="WP_377543611.1">
    <property type="nucleotide sequence ID" value="NZ_JBHSBN010000005.1"/>
</dbReference>
<gene>
    <name evidence="2" type="ORF">ACFOX0_09295</name>
</gene>
<keyword evidence="1" id="KW-0802">TPR repeat</keyword>
<proteinExistence type="predicted"/>
<dbReference type="SMART" id="SM00028">
    <property type="entry name" value="TPR"/>
    <property type="match status" value="7"/>
</dbReference>
<dbReference type="GO" id="GO:0005524">
    <property type="term" value="F:ATP binding"/>
    <property type="evidence" value="ECO:0007669"/>
    <property type="project" value="UniProtKB-KW"/>
</dbReference>
<dbReference type="PANTHER" id="PTHR10098:SF108">
    <property type="entry name" value="TETRATRICOPEPTIDE REPEAT PROTEIN 28"/>
    <property type="match status" value="1"/>
</dbReference>
<name>A0ABV8KJ95_9ACTN</name>
<dbReference type="Gene3D" id="1.25.40.10">
    <property type="entry name" value="Tetratricopeptide repeat domain"/>
    <property type="match status" value="2"/>
</dbReference>
<sequence length="834" mass="90408">MVRKYEAQIKQFAEEFRRVVDRGSLSVAAVAKELKVAASTVYAYRDGSVLPPADRIDTILDVLTTDAASKERLRALFEAAKYGPPVFDGPANLPMRPTPFVGRTAEMGQLSEWAGGSVPVILSAVAGTAGVGKTALAVNWAYEHPDRFPDGQFYLDLRGYDPTNQPMPAGEALGVLLRALQVEEIPLTEAERLSAYRTATARRRLLILLDNASSAQQVRPLLPGGSGCFVIVTSRDALAGLAARDGAQRIFLEVLTSDEALMLLREIIGAERVDSDPAAAAQIVQRCARLPLALRVAAEVVSARPLLSLADLAEELAEAQRPLDQLEIRDDPQASCRSVFSWSYGHLPIELQRAFRLLGLSPGAQHDAWDLAALADLERVVAGGTLWALARASLLQERQPRRFEMHVLLRMYGRELAEQEDSAQDRVTSVQRLADHYAASSAAAAVAIFGERVRANIGAVPDREVPPFPDRPAALAWMAAEHSNVVAACHRADAFELGERVLRLSETMNRYLSSQGLWPSIRIVHEAALATAGNPTDRADVLHRLAVMHMNLGENARALELSDEVIATRRVAGDLRGEAAALGNRGLSLDRLGRYREALDHHRKALELALRSDHRSSIADGLGNIGNTLDALGLHQEALTSLRDALTRYTDAGDEHGRARTLNNMGVISYRLADWEGALHHFRSSLALKQALGDRTNEGSSRGNVGLCLARLGRYEAALAELTKADEIAREAGDVNHRAMVLSNLSSVRAEMGDFAGAVAGHQEALAISEEANDRGVMAEISNDLGETLTKAGRPHDAIALLQRAEQLATESGDRFQLERAQRGLAKARLALEG</sequence>
<reference evidence="3" key="1">
    <citation type="journal article" date="2019" name="Int. J. Syst. Evol. Microbiol.">
        <title>The Global Catalogue of Microorganisms (GCM) 10K type strain sequencing project: providing services to taxonomists for standard genome sequencing and annotation.</title>
        <authorList>
            <consortium name="The Broad Institute Genomics Platform"/>
            <consortium name="The Broad Institute Genome Sequencing Center for Infectious Disease"/>
            <person name="Wu L."/>
            <person name="Ma J."/>
        </authorList>
    </citation>
    <scope>NUCLEOTIDE SEQUENCE [LARGE SCALE GENOMIC DNA]</scope>
    <source>
        <strain evidence="3">2902at01</strain>
    </source>
</reference>
<dbReference type="InterPro" id="IPR027417">
    <property type="entry name" value="P-loop_NTPase"/>
</dbReference>
<comment type="caution">
    <text evidence="2">The sequence shown here is derived from an EMBL/GenBank/DDBJ whole genome shotgun (WGS) entry which is preliminary data.</text>
</comment>